<dbReference type="Proteomes" id="UP001157418">
    <property type="component" value="Unassembled WGS sequence"/>
</dbReference>
<comment type="caution">
    <text evidence="1">The sequence shown here is derived from an EMBL/GenBank/DDBJ whole genome shotgun (WGS) entry which is preliminary data.</text>
</comment>
<accession>A0AAU9MBP3</accession>
<gene>
    <name evidence="1" type="ORF">LVIROSA_LOCUS5864</name>
</gene>
<dbReference type="SUPFAM" id="SSF49447">
    <property type="entry name" value="Second domain of Mu2 adaptin subunit (ap50) of ap2 adaptor"/>
    <property type="match status" value="1"/>
</dbReference>
<organism evidence="1 2">
    <name type="scientific">Lactuca virosa</name>
    <dbReference type="NCBI Taxonomy" id="75947"/>
    <lineage>
        <taxon>Eukaryota</taxon>
        <taxon>Viridiplantae</taxon>
        <taxon>Streptophyta</taxon>
        <taxon>Embryophyta</taxon>
        <taxon>Tracheophyta</taxon>
        <taxon>Spermatophyta</taxon>
        <taxon>Magnoliopsida</taxon>
        <taxon>eudicotyledons</taxon>
        <taxon>Gunneridae</taxon>
        <taxon>Pentapetalae</taxon>
        <taxon>asterids</taxon>
        <taxon>campanulids</taxon>
        <taxon>Asterales</taxon>
        <taxon>Asteraceae</taxon>
        <taxon>Cichorioideae</taxon>
        <taxon>Cichorieae</taxon>
        <taxon>Lactucinae</taxon>
        <taxon>Lactuca</taxon>
    </lineage>
</organism>
<dbReference type="EMBL" id="CAKMRJ010000113">
    <property type="protein sequence ID" value="CAH1418258.1"/>
    <property type="molecule type" value="Genomic_DNA"/>
</dbReference>
<evidence type="ECO:0000313" key="1">
    <source>
        <dbReference type="EMBL" id="CAH1418258.1"/>
    </source>
</evidence>
<sequence length="113" mass="13272">MIEQYHLCPPDGAFDLMTYRLSTQVKPLIWVEAQIERHSRSRMEIMVDHLTLGLLLEIAMERRLSNINEWLYFSFAGTHEIKNKNVLVFLAGNETRDIKAKQGTYETYNILLE</sequence>
<reference evidence="1 2" key="1">
    <citation type="submission" date="2022-01" db="EMBL/GenBank/DDBJ databases">
        <authorList>
            <person name="Xiong W."/>
            <person name="Schranz E."/>
        </authorList>
    </citation>
    <scope>NUCLEOTIDE SEQUENCE [LARGE SCALE GENOMIC DNA]</scope>
</reference>
<dbReference type="AlphaFoldDB" id="A0AAU9MBP3"/>
<keyword evidence="2" id="KW-1185">Reference proteome</keyword>
<name>A0AAU9MBP3_9ASTR</name>
<evidence type="ECO:0000313" key="2">
    <source>
        <dbReference type="Proteomes" id="UP001157418"/>
    </source>
</evidence>
<protein>
    <submittedName>
        <fullName evidence="1">Uncharacterized protein</fullName>
    </submittedName>
</protein>
<proteinExistence type="predicted"/>
<dbReference type="Gene3D" id="2.60.40.1170">
    <property type="entry name" value="Mu homology domain, subdomain B"/>
    <property type="match status" value="2"/>
</dbReference>
<dbReference type="InterPro" id="IPR036168">
    <property type="entry name" value="AP2_Mu_C_sf"/>
</dbReference>